<dbReference type="GO" id="GO:0006260">
    <property type="term" value="P:DNA replication"/>
    <property type="evidence" value="ECO:0007669"/>
    <property type="project" value="UniProtKB-KW"/>
</dbReference>
<evidence type="ECO:0000256" key="4">
    <source>
        <dbReference type="SAM" id="MobiDB-lite"/>
    </source>
</evidence>
<keyword evidence="3 5" id="KW-0238">DNA-binding</keyword>
<evidence type="ECO:0000256" key="1">
    <source>
        <dbReference type="ARBA" id="ARBA00022562"/>
    </source>
</evidence>
<feature type="region of interest" description="Disordered" evidence="4">
    <location>
        <begin position="534"/>
        <end position="560"/>
    </location>
</feature>
<evidence type="ECO:0000256" key="3">
    <source>
        <dbReference type="ARBA" id="ARBA00023125"/>
    </source>
</evidence>
<dbReference type="Gene3D" id="1.20.190.40">
    <property type="entry name" value="Viral ssDNA binding protein, head domain"/>
    <property type="match status" value="1"/>
</dbReference>
<organism evidence="5">
    <name type="scientific">Hipposideros bat herpesvirus</name>
    <dbReference type="NCBI Taxonomy" id="3141919"/>
    <lineage>
        <taxon>Viruses</taxon>
        <taxon>Duplodnaviria</taxon>
        <taxon>Heunggongvirae</taxon>
        <taxon>Peploviricota</taxon>
        <taxon>Herviviricetes</taxon>
        <taxon>Herpesvirales</taxon>
    </lineage>
</organism>
<dbReference type="HAMAP" id="MF_04007">
    <property type="entry name" value="HSV_DNBI"/>
    <property type="match status" value="1"/>
</dbReference>
<sequence length="1166" mass="128908">MTSDEDLNALAPVGPPAWLFLTDKQTERHEVLSLLSMVDKSSSVVFAPLLVDLTVDRDFVPSVRTPFSAYDGGVLTKVTSYCPFAVYFYNTDDIVSYCEDHGDVARLCANTRAVFDMQTYVPEEGRRDTDMQRLCVSLGLDPGKVTGHVVFCNAVKEFLFAGQLVPCVEDAANVQIGGLDAVKVPLYPPTLFGNSSGDDGEASEDICLERRSSFVNERGLYSCALSEALFYFMFSAWGQVLRFQDTRFLIEAGMRQFVNDNQHTVKLAPRKRYHGYMSQKLNSHEKDQLMMSDAVCCELGFSQASSYLDSAYESGPMMVFTEWPIVKRASDHRDLMQKLTEFKLHLSTHVAAQVFSSNSVLYQNRMVFLCAANKVPSGGSAQDGLLRAVQFFNGLTGAYEDSYNDSKKVVKFGGTGTRDERYGPTHLAWACATSPHVVSEVVWYLNRVAVYSTGVTGGNDVCNHIVNCAAGICEACGGRCCHTCYGTAFVRASSRFPSLPKQPRKEPFVTTMCSRYMSDVDVLGSFGKRYNNDIKDGMPGGQDRKSEDASGGPSRPGGQVDRVKYMTQILDYCKKHCLIDVNTGEDALSVRGKTDFVSTLSALNKHIDDLAISFVSEARMKLTRDEIASATQAFNLDMNPFSMAFSPLMTFQYYKSLLLVIQNLALVSATSYVVDNPLTGSQISRWLNQHFQSICGAFTGISARKGFLFTRDVKCGKSVEFERLPDFRLYADTGKFTKVSMEAKLCRLSVSSLRSCRIKNRPISRVKSAGGGGSVFFKRDVVRRKNPMKGCLAFLLYRHHDKLFPNCGMSCLAFWQKVCCNAVPKTVDVGKIDEFNALLKFVISVTGEYGDQDLIDVQPDNILSYVEYRFHNKFLFYYGFKDYISTMQGLTTRLTAQNHLQFPYLLGATPKFGSLAEYSVHVKKMKIEGLPAPLVSTVARESLMRSVFDNRSLVTVSFAIEKYSTANNSKDIFQFAQIGYFVGSGVERSLNSGSVGGQDYRFMRHRSVLATKLADVIIRRAGRENVLFDADIVKSRVMAALDSTDCDPEIAALCEIMEGRDGDVPQREDVLFLVDGQEQVADSIVAKMALLVERGVTDFTLESVKAALGVEHAPCAGDLGTYDLSSFFTGDGAEGSCADVSSKGFMLGDDLGEDVPAPASVKRLRL</sequence>
<feature type="compositionally biased region" description="Basic and acidic residues" evidence="4">
    <location>
        <begin position="534"/>
        <end position="548"/>
    </location>
</feature>
<dbReference type="GO" id="GO:0042025">
    <property type="term" value="C:host cell nucleus"/>
    <property type="evidence" value="ECO:0007669"/>
    <property type="project" value="InterPro"/>
</dbReference>
<evidence type="ECO:0000313" key="5">
    <source>
        <dbReference type="EMBL" id="XBH23704.1"/>
    </source>
</evidence>
<keyword evidence="2" id="KW-0235">DNA replication</keyword>
<dbReference type="Pfam" id="PF00747">
    <property type="entry name" value="Viral_DNA_bp"/>
    <property type="match status" value="1"/>
</dbReference>
<reference evidence="5" key="1">
    <citation type="journal article" date="2024" name="Microbiome">
        <title>Substantial viral diversity in bats and rodents from East Africa: insights into evolution, recombination, and cocirculation.</title>
        <authorList>
            <person name="Wang D."/>
            <person name="Yang X."/>
            <person name="Ren Z."/>
            <person name="Hu B."/>
            <person name="Zhao H."/>
            <person name="Yang K."/>
            <person name="Shi P."/>
            <person name="Zhang Z."/>
            <person name="Feng Q."/>
            <person name="Nawenja C.V."/>
            <person name="Obanda V."/>
            <person name="Robert K."/>
            <person name="Nalikka B."/>
            <person name="Waruhiu C.N."/>
            <person name="Ochola G.O."/>
            <person name="Onyuok S.O."/>
            <person name="Ochieng H."/>
            <person name="Li B."/>
            <person name="Zhu Y."/>
            <person name="Si H."/>
            <person name="Yin J."/>
            <person name="Kristiansen K."/>
            <person name="Jin X."/>
            <person name="Xu X."/>
            <person name="Xiao M."/>
            <person name="Agwanda B."/>
            <person name="Ommeh S."/>
            <person name="Li J."/>
            <person name="Shi Z.L."/>
        </authorList>
    </citation>
    <scope>NUCLEOTIDE SEQUENCE</scope>
    <source>
        <strain evidence="5">2A/Kenya/BAT627/2015</strain>
    </source>
</reference>
<dbReference type="InterPro" id="IPR043031">
    <property type="entry name" value="Viral_ssDBP_head"/>
</dbReference>
<name>A0AAU7E132_9VIRU</name>
<dbReference type="InterPro" id="IPR000635">
    <property type="entry name" value="Viral_ssDNA-bd"/>
</dbReference>
<evidence type="ECO:0000256" key="2">
    <source>
        <dbReference type="ARBA" id="ARBA00022705"/>
    </source>
</evidence>
<dbReference type="EMBL" id="PP711849">
    <property type="protein sequence ID" value="XBH23704.1"/>
    <property type="molecule type" value="Genomic_DNA"/>
</dbReference>
<protein>
    <submittedName>
        <fullName evidence="5">Single-stranded DNA-binding protein</fullName>
    </submittedName>
</protein>
<dbReference type="InterPro" id="IPR035989">
    <property type="entry name" value="DBP_sf"/>
</dbReference>
<reference evidence="5" key="2">
    <citation type="submission" date="2024-02" db="EMBL/GenBank/DDBJ databases">
        <authorList>
            <person name="Hu B."/>
        </authorList>
    </citation>
    <scope>NUCLEOTIDE SEQUENCE</scope>
    <source>
        <strain evidence="5">2A/Kenya/BAT627/2015</strain>
    </source>
</reference>
<keyword evidence="1" id="KW-1048">Host nucleus</keyword>
<accession>A0AAU7E132</accession>
<proteinExistence type="inferred from homology"/>
<dbReference type="SUPFAM" id="SSF118208">
    <property type="entry name" value="Viral ssDNA binding protein"/>
    <property type="match status" value="1"/>
</dbReference>
<dbReference type="GO" id="GO:0003697">
    <property type="term" value="F:single-stranded DNA binding"/>
    <property type="evidence" value="ECO:0007669"/>
    <property type="project" value="InterPro"/>
</dbReference>